<keyword evidence="3" id="KW-1185">Reference proteome</keyword>
<dbReference type="EMBL" id="JAMKFB020000189">
    <property type="protein sequence ID" value="KAL0152485.1"/>
    <property type="molecule type" value="Genomic_DNA"/>
</dbReference>
<comment type="caution">
    <text evidence="2">The sequence shown here is derived from an EMBL/GenBank/DDBJ whole genome shotgun (WGS) entry which is preliminary data.</text>
</comment>
<sequence length="166" mass="19115">MKDVVDPQLQDQQAGFRKDRSCTDKIATLLIILEQSLKWNSSLYVSFIDFEKAFNSIDRASLWRLLRLYRVPEKITNIIRNSYEGLTCKVVHSGQLTDAFLWMLWNQLEDFDFADDLALPSHTQQQMQEKSSIVAENSTHLGLNFHKGKSKVLNINTINTAPIVLE</sequence>
<dbReference type="Pfam" id="PF00078">
    <property type="entry name" value="RVT_1"/>
    <property type="match status" value="1"/>
</dbReference>
<evidence type="ECO:0000313" key="3">
    <source>
        <dbReference type="Proteomes" id="UP001529510"/>
    </source>
</evidence>
<reference evidence="2 3" key="1">
    <citation type="submission" date="2024-05" db="EMBL/GenBank/DDBJ databases">
        <title>Genome sequencing and assembly of Indian major carp, Cirrhinus mrigala (Hamilton, 1822).</title>
        <authorList>
            <person name="Mohindra V."/>
            <person name="Chowdhury L.M."/>
            <person name="Lal K."/>
            <person name="Jena J.K."/>
        </authorList>
    </citation>
    <scope>NUCLEOTIDE SEQUENCE [LARGE SCALE GENOMIC DNA]</scope>
    <source>
        <strain evidence="2">CM1030</strain>
        <tissue evidence="2">Blood</tissue>
    </source>
</reference>
<name>A0ABD0MSD4_CIRMR</name>
<proteinExistence type="predicted"/>
<dbReference type="AlphaFoldDB" id="A0ABD0MSD4"/>
<gene>
    <name evidence="2" type="ORF">M9458_052208</name>
</gene>
<feature type="domain" description="Reverse transcriptase" evidence="1">
    <location>
        <begin position="4"/>
        <end position="153"/>
    </location>
</feature>
<dbReference type="Proteomes" id="UP001529510">
    <property type="component" value="Unassembled WGS sequence"/>
</dbReference>
<evidence type="ECO:0000313" key="2">
    <source>
        <dbReference type="EMBL" id="KAL0152485.1"/>
    </source>
</evidence>
<protein>
    <recommendedName>
        <fullName evidence="1">Reverse transcriptase domain-containing protein</fullName>
    </recommendedName>
</protein>
<organism evidence="2 3">
    <name type="scientific">Cirrhinus mrigala</name>
    <name type="common">Mrigala</name>
    <dbReference type="NCBI Taxonomy" id="683832"/>
    <lineage>
        <taxon>Eukaryota</taxon>
        <taxon>Metazoa</taxon>
        <taxon>Chordata</taxon>
        <taxon>Craniata</taxon>
        <taxon>Vertebrata</taxon>
        <taxon>Euteleostomi</taxon>
        <taxon>Actinopterygii</taxon>
        <taxon>Neopterygii</taxon>
        <taxon>Teleostei</taxon>
        <taxon>Ostariophysi</taxon>
        <taxon>Cypriniformes</taxon>
        <taxon>Cyprinidae</taxon>
        <taxon>Labeoninae</taxon>
        <taxon>Labeonini</taxon>
        <taxon>Cirrhinus</taxon>
    </lineage>
</organism>
<dbReference type="PANTHER" id="PTHR47027:SF25">
    <property type="entry name" value="REVERSE TRANSCRIPTASE DOMAIN-CONTAINING PROTEIN"/>
    <property type="match status" value="1"/>
</dbReference>
<accession>A0ABD0MSD4</accession>
<dbReference type="PANTHER" id="PTHR47027">
    <property type="entry name" value="REVERSE TRANSCRIPTASE DOMAIN-CONTAINING PROTEIN"/>
    <property type="match status" value="1"/>
</dbReference>
<evidence type="ECO:0000259" key="1">
    <source>
        <dbReference type="Pfam" id="PF00078"/>
    </source>
</evidence>
<dbReference type="InterPro" id="IPR000477">
    <property type="entry name" value="RT_dom"/>
</dbReference>
<feature type="non-terminal residue" evidence="2">
    <location>
        <position position="166"/>
    </location>
</feature>